<keyword evidence="12" id="KW-1185">Reference proteome</keyword>
<dbReference type="InterPro" id="IPR036890">
    <property type="entry name" value="HATPase_C_sf"/>
</dbReference>
<keyword evidence="4" id="KW-0808">Transferase</keyword>
<evidence type="ECO:0000256" key="4">
    <source>
        <dbReference type="ARBA" id="ARBA00022679"/>
    </source>
</evidence>
<evidence type="ECO:0000256" key="1">
    <source>
        <dbReference type="ARBA" id="ARBA00000085"/>
    </source>
</evidence>
<dbReference type="SUPFAM" id="SSF55874">
    <property type="entry name" value="ATPase domain of HSP90 chaperone/DNA topoisomerase II/histidine kinase"/>
    <property type="match status" value="1"/>
</dbReference>
<evidence type="ECO:0000313" key="12">
    <source>
        <dbReference type="Proteomes" id="UP001434337"/>
    </source>
</evidence>
<keyword evidence="8" id="KW-0902">Two-component regulatory system</keyword>
<keyword evidence="9" id="KW-0812">Transmembrane</keyword>
<reference evidence="11 12" key="1">
    <citation type="journal article" date="2023" name="Environ Microbiome">
        <title>A coral-associated actinobacterium mitigates coral bleaching under heat stress.</title>
        <authorList>
            <person name="Li J."/>
            <person name="Zou Y."/>
            <person name="Li Q."/>
            <person name="Zhang J."/>
            <person name="Bourne D.G."/>
            <person name="Lyu Y."/>
            <person name="Liu C."/>
            <person name="Zhang S."/>
        </authorList>
    </citation>
    <scope>NUCLEOTIDE SEQUENCE [LARGE SCALE GENOMIC DNA]</scope>
    <source>
        <strain evidence="11 12">SCSIO 13291</strain>
    </source>
</reference>
<evidence type="ECO:0000256" key="6">
    <source>
        <dbReference type="ARBA" id="ARBA00022777"/>
    </source>
</evidence>
<dbReference type="PANTHER" id="PTHR24421:SF10">
    <property type="entry name" value="NITRATE_NITRITE SENSOR PROTEIN NARQ"/>
    <property type="match status" value="1"/>
</dbReference>
<dbReference type="Gene3D" id="1.20.5.1930">
    <property type="match status" value="1"/>
</dbReference>
<dbReference type="Gene3D" id="3.30.565.10">
    <property type="entry name" value="Histidine kinase-like ATPase, C-terminal domain"/>
    <property type="match status" value="1"/>
</dbReference>
<evidence type="ECO:0000256" key="8">
    <source>
        <dbReference type="ARBA" id="ARBA00023012"/>
    </source>
</evidence>
<evidence type="ECO:0000259" key="10">
    <source>
        <dbReference type="Pfam" id="PF07730"/>
    </source>
</evidence>
<keyword evidence="6 11" id="KW-0418">Kinase</keyword>
<dbReference type="RefSeq" id="WP_232548742.1">
    <property type="nucleotide sequence ID" value="NZ_CP115965.1"/>
</dbReference>
<feature type="transmembrane region" description="Helical" evidence="9">
    <location>
        <begin position="137"/>
        <end position="154"/>
    </location>
</feature>
<dbReference type="InterPro" id="IPR050482">
    <property type="entry name" value="Sensor_HK_TwoCompSys"/>
</dbReference>
<keyword evidence="5" id="KW-0547">Nucleotide-binding</keyword>
<keyword evidence="7" id="KW-0067">ATP-binding</keyword>
<accession>A0ABZ3C9I5</accession>
<feature type="transmembrane region" description="Helical" evidence="9">
    <location>
        <begin position="114"/>
        <end position="131"/>
    </location>
</feature>
<dbReference type="Proteomes" id="UP001434337">
    <property type="component" value="Chromosome"/>
</dbReference>
<dbReference type="InterPro" id="IPR011712">
    <property type="entry name" value="Sig_transdc_His_kin_sub3_dim/P"/>
</dbReference>
<evidence type="ECO:0000256" key="9">
    <source>
        <dbReference type="SAM" id="Phobius"/>
    </source>
</evidence>
<dbReference type="EC" id="2.7.13.3" evidence="2"/>
<feature type="domain" description="Signal transduction histidine kinase subgroup 3 dimerisation and phosphoacceptor" evidence="10">
    <location>
        <begin position="179"/>
        <end position="242"/>
    </location>
</feature>
<keyword evidence="9" id="KW-0472">Membrane</keyword>
<dbReference type="PANTHER" id="PTHR24421">
    <property type="entry name" value="NITRATE/NITRITE SENSOR PROTEIN NARX-RELATED"/>
    <property type="match status" value="1"/>
</dbReference>
<comment type="catalytic activity">
    <reaction evidence="1">
        <text>ATP + protein L-histidine = ADP + protein N-phospho-L-histidine.</text>
        <dbReference type="EC" id="2.7.13.3"/>
    </reaction>
</comment>
<sequence>MSQEAGGRRRLPTWVGTLGSAGVPESLVALVLLSLSLFSAGATPTGQHIVVEVVLALFAGASGRWPVIGALGTGAALVVLVLLHGESLPVSALSVYIPVVSTGVRGLRRLRDLCAIWYTVLLAALSFQISLTIDDAVQSILVLGALMLGAWGAGRSIGRLRLQGADAEERRLASLQAQRRSIARDLHDTVAYATSTMIMRAEQIKLRSAGDAELVADLDFIIATGRRSVRDLRGMLETLRRTDPAFDADTHASPWRTMPVTEVIESRRRELAGHGLILSTSLEADLDGLPESVRETLAKLVVEATSNMVKHAAPGPCRLIIETHDDLVEAVFTNRQRTPHGDGAERGLGLLGAAERVEALGGELEVTPVSGTWILRAQLPIGGE</sequence>
<organism evidence="11 12">
    <name type="scientific">Propioniciclava soli</name>
    <dbReference type="NCBI Taxonomy" id="2775081"/>
    <lineage>
        <taxon>Bacteria</taxon>
        <taxon>Bacillati</taxon>
        <taxon>Actinomycetota</taxon>
        <taxon>Actinomycetes</taxon>
        <taxon>Propionibacteriales</taxon>
        <taxon>Propionibacteriaceae</taxon>
        <taxon>Propioniciclava</taxon>
    </lineage>
</organism>
<evidence type="ECO:0000256" key="5">
    <source>
        <dbReference type="ARBA" id="ARBA00022741"/>
    </source>
</evidence>
<keyword evidence="3" id="KW-0597">Phosphoprotein</keyword>
<evidence type="ECO:0000256" key="7">
    <source>
        <dbReference type="ARBA" id="ARBA00022840"/>
    </source>
</evidence>
<evidence type="ECO:0000256" key="2">
    <source>
        <dbReference type="ARBA" id="ARBA00012438"/>
    </source>
</evidence>
<dbReference type="Pfam" id="PF07730">
    <property type="entry name" value="HisKA_3"/>
    <property type="match status" value="1"/>
</dbReference>
<name>A0ABZ3C9I5_9ACTN</name>
<dbReference type="GO" id="GO:0016301">
    <property type="term" value="F:kinase activity"/>
    <property type="evidence" value="ECO:0007669"/>
    <property type="project" value="UniProtKB-KW"/>
</dbReference>
<protein>
    <recommendedName>
        <fullName evidence="2">histidine kinase</fullName>
        <ecNumber evidence="2">2.7.13.3</ecNumber>
    </recommendedName>
</protein>
<proteinExistence type="predicted"/>
<gene>
    <name evidence="11" type="ORF">PCC79_01235</name>
</gene>
<evidence type="ECO:0000313" key="11">
    <source>
        <dbReference type="EMBL" id="WZW98864.1"/>
    </source>
</evidence>
<keyword evidence="9" id="KW-1133">Transmembrane helix</keyword>
<dbReference type="EMBL" id="CP115965">
    <property type="protein sequence ID" value="WZW98864.1"/>
    <property type="molecule type" value="Genomic_DNA"/>
</dbReference>
<evidence type="ECO:0000256" key="3">
    <source>
        <dbReference type="ARBA" id="ARBA00022553"/>
    </source>
</evidence>